<organism evidence="3 4">
    <name type="scientific">Christensenella minuta</name>
    <dbReference type="NCBI Taxonomy" id="626937"/>
    <lineage>
        <taxon>Bacteria</taxon>
        <taxon>Bacillati</taxon>
        <taxon>Bacillota</taxon>
        <taxon>Clostridia</taxon>
        <taxon>Christensenellales</taxon>
        <taxon>Christensenellaceae</taxon>
        <taxon>Christensenella</taxon>
    </lineage>
</organism>
<dbReference type="SUPFAM" id="SSF55073">
    <property type="entry name" value="Nucleotide cyclase"/>
    <property type="match status" value="1"/>
</dbReference>
<gene>
    <name evidence="3" type="ORF">HMPREF3293_03014</name>
</gene>
<dbReference type="GO" id="GO:0052621">
    <property type="term" value="F:diguanylate cyclase activity"/>
    <property type="evidence" value="ECO:0007669"/>
    <property type="project" value="TreeGrafter"/>
</dbReference>
<evidence type="ECO:0000259" key="2">
    <source>
        <dbReference type="PROSITE" id="PS50887"/>
    </source>
</evidence>
<keyword evidence="1" id="KW-1133">Transmembrane helix</keyword>
<dbReference type="KEGG" id="cmiu:B1H56_08465"/>
<dbReference type="AlphaFoldDB" id="A0A136Q0Y3"/>
<feature type="transmembrane region" description="Helical" evidence="1">
    <location>
        <begin position="205"/>
        <end position="222"/>
    </location>
</feature>
<dbReference type="PANTHER" id="PTHR45138">
    <property type="entry name" value="REGULATORY COMPONENTS OF SENSORY TRANSDUCTION SYSTEM"/>
    <property type="match status" value="1"/>
</dbReference>
<dbReference type="SMART" id="SM00267">
    <property type="entry name" value="GGDEF"/>
    <property type="match status" value="1"/>
</dbReference>
<name>A0A136Q0Y3_9FIRM</name>
<comment type="caution">
    <text evidence="3">The sequence shown here is derived from an EMBL/GenBank/DDBJ whole genome shotgun (WGS) entry which is preliminary data.</text>
</comment>
<dbReference type="InterPro" id="IPR043128">
    <property type="entry name" value="Rev_trsase/Diguanyl_cyclase"/>
</dbReference>
<evidence type="ECO:0000313" key="4">
    <source>
        <dbReference type="Proteomes" id="UP000070366"/>
    </source>
</evidence>
<keyword evidence="1" id="KW-0472">Membrane</keyword>
<dbReference type="STRING" id="626937.HMPREF3293_03014"/>
<dbReference type="CDD" id="cd01949">
    <property type="entry name" value="GGDEF"/>
    <property type="match status" value="1"/>
</dbReference>
<dbReference type="Pfam" id="PF00990">
    <property type="entry name" value="GGDEF"/>
    <property type="match status" value="1"/>
</dbReference>
<evidence type="ECO:0000313" key="3">
    <source>
        <dbReference type="EMBL" id="KXK64359.1"/>
    </source>
</evidence>
<accession>A0A136Q0Y3</accession>
<feature type="transmembrane region" description="Helical" evidence="1">
    <location>
        <begin position="234"/>
        <end position="256"/>
    </location>
</feature>
<dbReference type="RefSeq" id="WP_066523175.1">
    <property type="nucleotide sequence ID" value="NZ_CABMOF010000013.1"/>
</dbReference>
<keyword evidence="1" id="KW-0812">Transmembrane</keyword>
<feature type="domain" description="GGDEF" evidence="2">
    <location>
        <begin position="421"/>
        <end position="544"/>
    </location>
</feature>
<dbReference type="OrthoDB" id="9804955at2"/>
<evidence type="ECO:0000256" key="1">
    <source>
        <dbReference type="SAM" id="Phobius"/>
    </source>
</evidence>
<dbReference type="PROSITE" id="PS50887">
    <property type="entry name" value="GGDEF"/>
    <property type="match status" value="1"/>
</dbReference>
<reference evidence="4" key="1">
    <citation type="submission" date="2016-02" db="EMBL/GenBank/DDBJ databases">
        <authorList>
            <person name="Mitreva M."/>
            <person name="Pepin K.H."/>
            <person name="Mihindukulasuriya K.A."/>
            <person name="Fulton R."/>
            <person name="Fronick C."/>
            <person name="O'Laughlin M."/>
            <person name="Miner T."/>
            <person name="Herter B."/>
            <person name="Rosa B.A."/>
            <person name="Cordes M."/>
            <person name="Tomlinson C."/>
            <person name="Wollam A."/>
            <person name="Palsikar V.B."/>
            <person name="Mardis E.R."/>
            <person name="Wilson R.K."/>
        </authorList>
    </citation>
    <scope>NUCLEOTIDE SEQUENCE [LARGE SCALE GENOMIC DNA]</scope>
    <source>
        <strain evidence="4">DSM 22607</strain>
    </source>
</reference>
<sequence length="544" mass="59838">MKQSASKKLYVILPLLLILCVVCVLLYNAGSPSALSSASGDAIPLDSEWTLLSAGEAKEDVPLPISMLPDAPGQVSLTHTVPAQRPENSALCIFFYTAPFTVSFNGEELYKYGTAAALDGYQSVGSGFHIIELPDGAGELRITAYLADNMPGAILSEASLMPGAAFLSQFLRGHIFTIAAVFILFAVFVYTLISGGSRLGKSAGSTQPLALLAITAAIWLSARSGLLQLFINDLVLINGIDFLSFFFLPVFALSFVQRRLLLPDRRLTVCLAANLLFIFASCTLHVLRIADFTQSLFIFHLLLATSIVCIVISVFRAGPARVPHMNVLRAGVVILACGGALELVTYYVMSFQFLRFSFFEFSLLAFTLCMLYVWNSESREIREQLISQSKFRKMAYRDELTGILNRAAYEREAEKWAQAQTPFYLFMVDLNGLKRINDTRGHQAGDVFICNAVSLLKQVAGAPGQLFRFGGDEFIIILPGSEESAEALYRFLQPYIRPNDGSLRPCFSVGYAAFDPADGEDLHSVLRRADKRMYACKSRLRASE</sequence>
<feature type="transmembrane region" description="Helical" evidence="1">
    <location>
        <begin position="353"/>
        <end position="374"/>
    </location>
</feature>
<protein>
    <submittedName>
        <fullName evidence="3">Diguanylate cyclase domain protein</fullName>
    </submittedName>
</protein>
<proteinExistence type="predicted"/>
<feature type="transmembrane region" description="Helical" evidence="1">
    <location>
        <begin position="327"/>
        <end position="347"/>
    </location>
</feature>
<feature type="transmembrane region" description="Helical" evidence="1">
    <location>
        <begin position="268"/>
        <end position="290"/>
    </location>
</feature>
<feature type="transmembrane region" description="Helical" evidence="1">
    <location>
        <begin position="296"/>
        <end position="315"/>
    </location>
</feature>
<keyword evidence="4" id="KW-1185">Reference proteome</keyword>
<dbReference type="EMBL" id="LSZW01000065">
    <property type="protein sequence ID" value="KXK64359.1"/>
    <property type="molecule type" value="Genomic_DNA"/>
</dbReference>
<dbReference type="InterPro" id="IPR029787">
    <property type="entry name" value="Nucleotide_cyclase"/>
</dbReference>
<dbReference type="PANTHER" id="PTHR45138:SF9">
    <property type="entry name" value="DIGUANYLATE CYCLASE DGCM-RELATED"/>
    <property type="match status" value="1"/>
</dbReference>
<dbReference type="Proteomes" id="UP000070366">
    <property type="component" value="Unassembled WGS sequence"/>
</dbReference>
<feature type="transmembrane region" description="Helical" evidence="1">
    <location>
        <begin position="170"/>
        <end position="193"/>
    </location>
</feature>
<dbReference type="InterPro" id="IPR050469">
    <property type="entry name" value="Diguanylate_Cyclase"/>
</dbReference>
<dbReference type="NCBIfam" id="TIGR00254">
    <property type="entry name" value="GGDEF"/>
    <property type="match status" value="1"/>
</dbReference>
<dbReference type="Gene3D" id="3.30.70.270">
    <property type="match status" value="1"/>
</dbReference>
<dbReference type="PATRIC" id="fig|626937.4.peg.2963"/>
<dbReference type="InterPro" id="IPR000160">
    <property type="entry name" value="GGDEF_dom"/>
</dbReference>